<organism evidence="2 3">
    <name type="scientific">Iris pallida</name>
    <name type="common">Sweet iris</name>
    <dbReference type="NCBI Taxonomy" id="29817"/>
    <lineage>
        <taxon>Eukaryota</taxon>
        <taxon>Viridiplantae</taxon>
        <taxon>Streptophyta</taxon>
        <taxon>Embryophyta</taxon>
        <taxon>Tracheophyta</taxon>
        <taxon>Spermatophyta</taxon>
        <taxon>Magnoliopsida</taxon>
        <taxon>Liliopsida</taxon>
        <taxon>Asparagales</taxon>
        <taxon>Iridaceae</taxon>
        <taxon>Iridoideae</taxon>
        <taxon>Irideae</taxon>
        <taxon>Iris</taxon>
    </lineage>
</organism>
<dbReference type="AlphaFoldDB" id="A0AAX6FXX9"/>
<dbReference type="Pfam" id="PF24877">
    <property type="entry name" value="ILV_EDD_C"/>
    <property type="match status" value="1"/>
</dbReference>
<dbReference type="InterPro" id="IPR056740">
    <property type="entry name" value="ILV_EDD_C"/>
</dbReference>
<reference evidence="2" key="1">
    <citation type="journal article" date="2023" name="GigaByte">
        <title>Genome assembly of the bearded iris, Iris pallida Lam.</title>
        <authorList>
            <person name="Bruccoleri R.E."/>
            <person name="Oakeley E.J."/>
            <person name="Faust A.M.E."/>
            <person name="Altorfer M."/>
            <person name="Dessus-Babus S."/>
            <person name="Burckhardt D."/>
            <person name="Oertli M."/>
            <person name="Naumann U."/>
            <person name="Petersen F."/>
            <person name="Wong J."/>
        </authorList>
    </citation>
    <scope>NUCLEOTIDE SEQUENCE</scope>
    <source>
        <strain evidence="2">GSM-AAB239-AS_SAM_17_03QT</strain>
    </source>
</reference>
<dbReference type="SUPFAM" id="SSF52016">
    <property type="entry name" value="LeuD/IlvD-like"/>
    <property type="match status" value="1"/>
</dbReference>
<proteinExistence type="predicted"/>
<evidence type="ECO:0000259" key="1">
    <source>
        <dbReference type="Pfam" id="PF24877"/>
    </source>
</evidence>
<gene>
    <name evidence="2" type="ORF">M6B38_393330</name>
</gene>
<accession>A0AAX6FXX9</accession>
<dbReference type="Gene3D" id="3.50.30.80">
    <property type="entry name" value="IlvD/EDD C-terminal domain-like"/>
    <property type="match status" value="1"/>
</dbReference>
<dbReference type="EMBL" id="JANAVB010025000">
    <property type="protein sequence ID" value="KAJ6821210.1"/>
    <property type="molecule type" value="Genomic_DNA"/>
</dbReference>
<name>A0AAX6FXX9_IRIPA</name>
<sequence length="130" mass="14766">MVRGWTWWRLPAPKWPSEPMSTTTSTSSTHRTSFTTLATRYMECTLWTGSRFFGGSHGYVAGHVCPEAQEGGPIGLIQNGHIITIDVQKKTIDVELTEEQLAERRKKWTPPPYKATSLYKLWKLDALVID</sequence>
<dbReference type="Proteomes" id="UP001140949">
    <property type="component" value="Unassembled WGS sequence"/>
</dbReference>
<dbReference type="PANTHER" id="PTHR21000:SF5">
    <property type="entry name" value="DIHYDROXY-ACID DEHYDRATASE, MITOCHONDRIAL"/>
    <property type="match status" value="1"/>
</dbReference>
<evidence type="ECO:0000313" key="3">
    <source>
        <dbReference type="Proteomes" id="UP001140949"/>
    </source>
</evidence>
<comment type="caution">
    <text evidence="2">The sequence shown here is derived from an EMBL/GenBank/DDBJ whole genome shotgun (WGS) entry which is preliminary data.</text>
</comment>
<dbReference type="GO" id="GO:0004160">
    <property type="term" value="F:dihydroxy-acid dehydratase activity"/>
    <property type="evidence" value="ECO:0007669"/>
    <property type="project" value="TreeGrafter"/>
</dbReference>
<dbReference type="PANTHER" id="PTHR21000">
    <property type="entry name" value="DIHYDROXY-ACID DEHYDRATASE DAD"/>
    <property type="match status" value="1"/>
</dbReference>
<evidence type="ECO:0000313" key="2">
    <source>
        <dbReference type="EMBL" id="KAJ6821210.1"/>
    </source>
</evidence>
<reference evidence="2" key="2">
    <citation type="submission" date="2023-04" db="EMBL/GenBank/DDBJ databases">
        <authorList>
            <person name="Bruccoleri R.E."/>
            <person name="Oakeley E.J."/>
            <person name="Faust A.-M."/>
            <person name="Dessus-Babus S."/>
            <person name="Altorfer M."/>
            <person name="Burckhardt D."/>
            <person name="Oertli M."/>
            <person name="Naumann U."/>
            <person name="Petersen F."/>
            <person name="Wong J."/>
        </authorList>
    </citation>
    <scope>NUCLEOTIDE SEQUENCE</scope>
    <source>
        <strain evidence="2">GSM-AAB239-AS_SAM_17_03QT</strain>
        <tissue evidence="2">Leaf</tissue>
    </source>
</reference>
<dbReference type="GO" id="GO:0009082">
    <property type="term" value="P:branched-chain amino acid biosynthetic process"/>
    <property type="evidence" value="ECO:0007669"/>
    <property type="project" value="TreeGrafter"/>
</dbReference>
<keyword evidence="3" id="KW-1185">Reference proteome</keyword>
<dbReference type="InterPro" id="IPR050165">
    <property type="entry name" value="DHAD_IlvD/Edd"/>
</dbReference>
<protein>
    <submittedName>
        <fullName evidence="2">Prohibitin 4</fullName>
    </submittedName>
</protein>
<dbReference type="InterPro" id="IPR042096">
    <property type="entry name" value="Dihydro-acid_dehy_C"/>
</dbReference>
<feature type="domain" description="Dihydroxy-acid/6-phosphogluconate dehydratase C-terminal" evidence="1">
    <location>
        <begin position="41"/>
        <end position="117"/>
    </location>
</feature>
<dbReference type="GO" id="GO:0009570">
    <property type="term" value="C:chloroplast stroma"/>
    <property type="evidence" value="ECO:0007669"/>
    <property type="project" value="TreeGrafter"/>
</dbReference>